<dbReference type="PANTHER" id="PTHR47129:SF1">
    <property type="entry name" value="NMRA-LIKE DOMAIN-CONTAINING PROTEIN"/>
    <property type="match status" value="1"/>
</dbReference>
<feature type="domain" description="NmrA-like" evidence="1">
    <location>
        <begin position="6"/>
        <end position="257"/>
    </location>
</feature>
<dbReference type="RefSeq" id="WP_252821387.1">
    <property type="nucleotide sequence ID" value="NZ_JAMXQS010000008.1"/>
</dbReference>
<proteinExistence type="predicted"/>
<dbReference type="Gene3D" id="3.40.50.720">
    <property type="entry name" value="NAD(P)-binding Rossmann-like Domain"/>
    <property type="match status" value="1"/>
</dbReference>
<evidence type="ECO:0000313" key="2">
    <source>
        <dbReference type="EMBL" id="MCO6051641.1"/>
    </source>
</evidence>
<reference evidence="2 3" key="1">
    <citation type="submission" date="2022-06" db="EMBL/GenBank/DDBJ databases">
        <title>Mesorhizobium sp. strain RP14 Genome sequencing and assembly.</title>
        <authorList>
            <person name="Kim I."/>
        </authorList>
    </citation>
    <scope>NUCLEOTIDE SEQUENCE [LARGE SCALE GENOMIC DNA]</scope>
    <source>
        <strain evidence="3">RP14(2022)</strain>
    </source>
</reference>
<evidence type="ECO:0000259" key="1">
    <source>
        <dbReference type="Pfam" id="PF05368"/>
    </source>
</evidence>
<dbReference type="InterPro" id="IPR036291">
    <property type="entry name" value="NAD(P)-bd_dom_sf"/>
</dbReference>
<dbReference type="Proteomes" id="UP001205906">
    <property type="component" value="Unassembled WGS sequence"/>
</dbReference>
<dbReference type="PANTHER" id="PTHR47129">
    <property type="entry name" value="QUINONE OXIDOREDUCTASE 2"/>
    <property type="match status" value="1"/>
</dbReference>
<gene>
    <name evidence="2" type="ORF">NGM99_17795</name>
</gene>
<dbReference type="CDD" id="cd05269">
    <property type="entry name" value="TMR_SDR_a"/>
    <property type="match status" value="1"/>
</dbReference>
<dbReference type="InterPro" id="IPR052718">
    <property type="entry name" value="NmrA-type_oxidoreductase"/>
</dbReference>
<dbReference type="Gene3D" id="3.90.25.10">
    <property type="entry name" value="UDP-galactose 4-epimerase, domain 1"/>
    <property type="match status" value="1"/>
</dbReference>
<protein>
    <submittedName>
        <fullName evidence="2">SDR family oxidoreductase</fullName>
    </submittedName>
</protein>
<name>A0ABT1C9Y0_9HYPH</name>
<dbReference type="Pfam" id="PF05368">
    <property type="entry name" value="NmrA"/>
    <property type="match status" value="1"/>
</dbReference>
<keyword evidence="3" id="KW-1185">Reference proteome</keyword>
<evidence type="ECO:0000313" key="3">
    <source>
        <dbReference type="Proteomes" id="UP001205906"/>
    </source>
</evidence>
<comment type="caution">
    <text evidence="2">The sequence shown here is derived from an EMBL/GenBank/DDBJ whole genome shotgun (WGS) entry which is preliminary data.</text>
</comment>
<sequence>MSDQVSRILVTGASGQLGKLVIDALLAKAPASRISALVRRKDAGDALAARGVDVRLGDYTDVAALEKAFAGVDRLLLISSSEVGQRAPQHRNAIDAAKRAGIELVVYTSILYADSSVIGLADEHRDTEAYLRASGVPFVILRNGWYTENYATAVQNALAHGVHLTAAGEGRVNSAARKDYAEAAAAVLLQDSVQSGRIYELAGDDSFSQDELAAEVAQISGKPVETKHLSLDEYEGALGQAGLPPQFAAMYANFDKGTAAGALADEGRALSTLIGRPTTSWKETVAELAKG</sequence>
<dbReference type="SUPFAM" id="SSF51735">
    <property type="entry name" value="NAD(P)-binding Rossmann-fold domains"/>
    <property type="match status" value="1"/>
</dbReference>
<dbReference type="EMBL" id="JAMXQS010000008">
    <property type="protein sequence ID" value="MCO6051641.1"/>
    <property type="molecule type" value="Genomic_DNA"/>
</dbReference>
<dbReference type="InterPro" id="IPR008030">
    <property type="entry name" value="NmrA-like"/>
</dbReference>
<organism evidence="2 3">
    <name type="scientific">Mesorhizobium liriopis</name>
    <dbReference type="NCBI Taxonomy" id="2953882"/>
    <lineage>
        <taxon>Bacteria</taxon>
        <taxon>Pseudomonadati</taxon>
        <taxon>Pseudomonadota</taxon>
        <taxon>Alphaproteobacteria</taxon>
        <taxon>Hyphomicrobiales</taxon>
        <taxon>Phyllobacteriaceae</taxon>
        <taxon>Mesorhizobium</taxon>
    </lineage>
</organism>
<accession>A0ABT1C9Y0</accession>